<dbReference type="EMBL" id="CP021983">
    <property type="protein sequence ID" value="ASC73731.1"/>
    <property type="molecule type" value="Genomic_DNA"/>
</dbReference>
<dbReference type="InterPro" id="IPR013324">
    <property type="entry name" value="RNA_pol_sigma_r3/r4-like"/>
</dbReference>
<dbReference type="OrthoDB" id="557511at2"/>
<dbReference type="Pfam" id="PF08281">
    <property type="entry name" value="Sigma70_r4_2"/>
    <property type="match status" value="1"/>
</dbReference>
<dbReference type="GO" id="GO:0006352">
    <property type="term" value="P:DNA-templated transcription initiation"/>
    <property type="evidence" value="ECO:0007669"/>
    <property type="project" value="InterPro"/>
</dbReference>
<dbReference type="AlphaFoldDB" id="A0A1Z3HTS3"/>
<dbReference type="KEGG" id="hhg:XM38_047030"/>
<dbReference type="InterPro" id="IPR036388">
    <property type="entry name" value="WH-like_DNA-bd_sf"/>
</dbReference>
<dbReference type="InterPro" id="IPR013249">
    <property type="entry name" value="RNA_pol_sigma70_r4_t2"/>
</dbReference>
<dbReference type="Gene3D" id="1.10.10.10">
    <property type="entry name" value="Winged helix-like DNA-binding domain superfamily/Winged helix DNA-binding domain"/>
    <property type="match status" value="1"/>
</dbReference>
<proteinExistence type="predicted"/>
<dbReference type="Proteomes" id="UP000191901">
    <property type="component" value="Chromosome"/>
</dbReference>
<dbReference type="GO" id="GO:0016987">
    <property type="term" value="F:sigma factor activity"/>
    <property type="evidence" value="ECO:0007669"/>
    <property type="project" value="InterPro"/>
</dbReference>
<feature type="domain" description="RNA polymerase sigma factor 70 region 4 type 2" evidence="1">
    <location>
        <begin position="134"/>
        <end position="189"/>
    </location>
</feature>
<keyword evidence="3" id="KW-1185">Reference proteome</keyword>
<evidence type="ECO:0000259" key="1">
    <source>
        <dbReference type="Pfam" id="PF08281"/>
    </source>
</evidence>
<reference evidence="2 3" key="1">
    <citation type="journal article" date="2016" name="Biochim. Biophys. Acta">
        <title>Characterization of red-shifted phycobilisomes isolated from the chlorophyll f-containing cyanobacterium Halomicronema hongdechloris.</title>
        <authorList>
            <person name="Li Y."/>
            <person name="Lin Y."/>
            <person name="Garvey C.J."/>
            <person name="Birch D."/>
            <person name="Corkery R.W."/>
            <person name="Loughlin P.C."/>
            <person name="Scheer H."/>
            <person name="Willows R.D."/>
            <person name="Chen M."/>
        </authorList>
    </citation>
    <scope>NUCLEOTIDE SEQUENCE [LARGE SCALE GENOMIC DNA]</scope>
    <source>
        <strain evidence="2 3">C2206</strain>
    </source>
</reference>
<evidence type="ECO:0000313" key="3">
    <source>
        <dbReference type="Proteomes" id="UP000191901"/>
    </source>
</evidence>
<organism evidence="2 3">
    <name type="scientific">Halomicronema hongdechloris C2206</name>
    <dbReference type="NCBI Taxonomy" id="1641165"/>
    <lineage>
        <taxon>Bacteria</taxon>
        <taxon>Bacillati</taxon>
        <taxon>Cyanobacteriota</taxon>
        <taxon>Cyanophyceae</taxon>
        <taxon>Nodosilineales</taxon>
        <taxon>Nodosilineaceae</taxon>
        <taxon>Halomicronema</taxon>
    </lineage>
</organism>
<dbReference type="RefSeq" id="WP_080805619.1">
    <property type="nucleotide sequence ID" value="NZ_CP021983.2"/>
</dbReference>
<dbReference type="GO" id="GO:0003677">
    <property type="term" value="F:DNA binding"/>
    <property type="evidence" value="ECO:0007669"/>
    <property type="project" value="InterPro"/>
</dbReference>
<protein>
    <recommendedName>
        <fullName evidence="1">RNA polymerase sigma factor 70 region 4 type 2 domain-containing protein</fullName>
    </recommendedName>
</protein>
<sequence length="254" mass="28958">MRIPSFPECDHEIVQSLFHLSDRELVSLLKHHPDSGRYFTAIFCRYSPIVYSLIRHSARSPVQADYLFAITWRHILYELSGLDWPEAVPGKSSFSLQSWLINITALCINQVPLPDVEQIHYAIEDASPPLWCYLERALENLPPIERLMVVMAQTFHWSATRIAAYLQAEGERLSPGDVKSRLQDAYRHLEEALPTDIRAIYLGAAGTDNGYQEGNESDENDEDERLLDQVFAPNEPSADRSYLQLMLQGKKAAL</sequence>
<evidence type="ECO:0000313" key="2">
    <source>
        <dbReference type="EMBL" id="ASC73731.1"/>
    </source>
</evidence>
<dbReference type="SUPFAM" id="SSF88659">
    <property type="entry name" value="Sigma3 and sigma4 domains of RNA polymerase sigma factors"/>
    <property type="match status" value="1"/>
</dbReference>
<gene>
    <name evidence="2" type="ORF">XM38_047030</name>
</gene>
<accession>A0A1Z3HTS3</accession>
<name>A0A1Z3HTS3_9CYAN</name>